<evidence type="ECO:0000256" key="1">
    <source>
        <dbReference type="PROSITE-ProRule" id="PRU00285"/>
    </source>
</evidence>
<evidence type="ECO:0000313" key="13">
    <source>
        <dbReference type="Proteomes" id="UP000436429"/>
    </source>
</evidence>
<evidence type="ECO:0000313" key="8">
    <source>
        <dbReference type="EMBL" id="RDC41070.1"/>
    </source>
</evidence>
<sequence>MAMMVPMRRNRNLLSELMTDPFDAFFNAASAPMQKMSPTLMRTDIKETDAGFELTIDLPGFKKDDVQAELKDGYLTITAQTQSESEDKDEEGTYVRKERFSGKCSRTFYVGDDIEEDDIKAKFEDGVLKIAVPKKQEQPKLEEKKTISIEG</sequence>
<dbReference type="PANTHER" id="PTHR11527">
    <property type="entry name" value="HEAT-SHOCK PROTEIN 20 FAMILY MEMBER"/>
    <property type="match status" value="1"/>
</dbReference>
<dbReference type="PROSITE" id="PS01031">
    <property type="entry name" value="SHSP"/>
    <property type="match status" value="1"/>
</dbReference>
<protein>
    <submittedName>
        <fullName evidence="4">Hsp20 family protein</fullName>
    </submittedName>
    <submittedName>
        <fullName evidence="5">Hsp20/alpha crystallin family protein</fullName>
    </submittedName>
</protein>
<comment type="similarity">
    <text evidence="1 2">Belongs to the small heat shock protein (HSP20) family.</text>
</comment>
<dbReference type="OMA" id="LMRRNDW"/>
<evidence type="ECO:0000313" key="11">
    <source>
        <dbReference type="Proteomes" id="UP000253915"/>
    </source>
</evidence>
<dbReference type="RefSeq" id="WP_009305994.1">
    <property type="nucleotide sequence ID" value="NZ_AP025575.1"/>
</dbReference>
<dbReference type="InterPro" id="IPR031107">
    <property type="entry name" value="Small_HSP"/>
</dbReference>
<dbReference type="Proteomes" id="UP000436429">
    <property type="component" value="Unassembled WGS sequence"/>
</dbReference>
<evidence type="ECO:0000313" key="7">
    <source>
        <dbReference type="EMBL" id="RDB86990.1"/>
    </source>
</evidence>
<evidence type="ECO:0000259" key="3">
    <source>
        <dbReference type="PROSITE" id="PS01031"/>
    </source>
</evidence>
<evidence type="ECO:0000313" key="12">
    <source>
        <dbReference type="Proteomes" id="UP000253970"/>
    </source>
</evidence>
<dbReference type="EMBL" id="WPOM01000008">
    <property type="protein sequence ID" value="MVN32602.1"/>
    <property type="molecule type" value="Genomic_DNA"/>
</dbReference>
<reference evidence="9 10" key="1">
    <citation type="journal article" date="2018" name="Elife">
        <title>Discovery and characterization of a prevalent human gut bacterial enzyme sufficient for the inactivation of a family of plant toxins.</title>
        <authorList>
            <person name="Koppel N."/>
            <person name="Bisanz J.E."/>
            <person name="Pandelia M.E."/>
            <person name="Turnbaugh P.J."/>
            <person name="Balskus E.P."/>
        </authorList>
    </citation>
    <scope>NUCLEOTIDE SEQUENCE [LARGE SCALE GENOMIC DNA]</scope>
    <source>
        <strain evidence="8 11">16A</strain>
        <strain evidence="7 10">FAA1-1-60AUCSF</strain>
        <strain evidence="6 9">MR1 #12</strain>
        <strain evidence="5 12">W1 BHI 6</strain>
    </source>
</reference>
<name>A0A369MDJ9_EGGLN</name>
<evidence type="ECO:0000313" key="6">
    <source>
        <dbReference type="EMBL" id="RDB80067.1"/>
    </source>
</evidence>
<dbReference type="AlphaFoldDB" id="A0A369MDJ9"/>
<evidence type="ECO:0000313" key="10">
    <source>
        <dbReference type="Proteomes" id="UP000253857"/>
    </source>
</evidence>
<reference evidence="4 13" key="2">
    <citation type="submission" date="2019-11" db="EMBL/GenBank/DDBJ databases">
        <title>Whole genome shotgun sequencing (WGS) data from Adlercreutzia equolifaciens ResAG-91, Eggerthella lenta MRI-F36, MRI-F37, MRI-F40, ResAG-49, ResAG-88, ResAG-121, ResAG-145, and Gordonibacter sp. ResAG-5, ResAG-26, ResAG-43, ResAG-50, ResAG-59.</title>
        <authorList>
            <person name="Stoll D.A."/>
            <person name="Danylec N."/>
            <person name="Franz C.M.A.P."/>
            <person name="Huch M."/>
        </authorList>
    </citation>
    <scope>NUCLEOTIDE SEQUENCE [LARGE SCALE GENOMIC DNA]</scope>
    <source>
        <strain evidence="4 13">ResAG-88</strain>
    </source>
</reference>
<dbReference type="Gene3D" id="2.60.40.790">
    <property type="match status" value="1"/>
</dbReference>
<feature type="domain" description="SHSP" evidence="3">
    <location>
        <begin position="34"/>
        <end position="150"/>
    </location>
</feature>
<dbReference type="EMBL" id="PPTX01000008">
    <property type="protein sequence ID" value="RDB80067.1"/>
    <property type="molecule type" value="Genomic_DNA"/>
</dbReference>
<evidence type="ECO:0000313" key="4">
    <source>
        <dbReference type="EMBL" id="MVN32602.1"/>
    </source>
</evidence>
<dbReference type="Proteomes" id="UP000253752">
    <property type="component" value="Unassembled WGS sequence"/>
</dbReference>
<evidence type="ECO:0000256" key="2">
    <source>
        <dbReference type="RuleBase" id="RU003616"/>
    </source>
</evidence>
<dbReference type="InterPro" id="IPR008978">
    <property type="entry name" value="HSP20-like_chaperone"/>
</dbReference>
<evidence type="ECO:0000313" key="5">
    <source>
        <dbReference type="EMBL" id="RDB69581.1"/>
    </source>
</evidence>
<dbReference type="GeneID" id="69509866"/>
<dbReference type="Proteomes" id="UP000253915">
    <property type="component" value="Unassembled WGS sequence"/>
</dbReference>
<organism evidence="5 12">
    <name type="scientific">Eggerthella lenta</name>
    <name type="common">Eubacterium lentum</name>
    <dbReference type="NCBI Taxonomy" id="84112"/>
    <lineage>
        <taxon>Bacteria</taxon>
        <taxon>Bacillati</taxon>
        <taxon>Actinomycetota</taxon>
        <taxon>Coriobacteriia</taxon>
        <taxon>Eggerthellales</taxon>
        <taxon>Eggerthellaceae</taxon>
        <taxon>Eggerthella</taxon>
    </lineage>
</organism>
<proteinExistence type="inferred from homology"/>
<dbReference type="InterPro" id="IPR002068">
    <property type="entry name" value="A-crystallin/Hsp20_dom"/>
</dbReference>
<gene>
    <name evidence="8" type="ORF">C1853_02950</name>
    <name evidence="7" type="ORF">C1871_05450</name>
    <name evidence="6" type="ORF">C1872_06640</name>
    <name evidence="5" type="ORF">C1875_09595</name>
    <name evidence="4" type="ORF">GO726_05390</name>
</gene>
<dbReference type="Pfam" id="PF00011">
    <property type="entry name" value="HSP20"/>
    <property type="match status" value="1"/>
</dbReference>
<dbReference type="EMBL" id="PPTU01000013">
    <property type="protein sequence ID" value="RDB69581.1"/>
    <property type="molecule type" value="Genomic_DNA"/>
</dbReference>
<dbReference type="Proteomes" id="UP000253857">
    <property type="component" value="Unassembled WGS sequence"/>
</dbReference>
<dbReference type="EMBL" id="PPTY01000006">
    <property type="protein sequence ID" value="RDB86990.1"/>
    <property type="molecule type" value="Genomic_DNA"/>
</dbReference>
<dbReference type="SUPFAM" id="SSF49764">
    <property type="entry name" value="HSP20-like chaperones"/>
    <property type="match status" value="1"/>
</dbReference>
<dbReference type="EMBL" id="PPUQ01000002">
    <property type="protein sequence ID" value="RDC41070.1"/>
    <property type="molecule type" value="Genomic_DNA"/>
</dbReference>
<evidence type="ECO:0000313" key="9">
    <source>
        <dbReference type="Proteomes" id="UP000253752"/>
    </source>
</evidence>
<dbReference type="Proteomes" id="UP000253970">
    <property type="component" value="Unassembled WGS sequence"/>
</dbReference>
<dbReference type="CDD" id="cd06471">
    <property type="entry name" value="ACD_LpsHSP_like"/>
    <property type="match status" value="1"/>
</dbReference>
<comment type="caution">
    <text evidence="5">The sequence shown here is derived from an EMBL/GenBank/DDBJ whole genome shotgun (WGS) entry which is preliminary data.</text>
</comment>
<accession>A0A369MDJ9</accession>